<dbReference type="EMBL" id="UINC01096541">
    <property type="protein sequence ID" value="SVC53515.1"/>
    <property type="molecule type" value="Genomic_DNA"/>
</dbReference>
<protein>
    <recommendedName>
        <fullName evidence="8">Biopolymer transporter ExbD</fullName>
    </recommendedName>
</protein>
<evidence type="ECO:0008006" key="8">
    <source>
        <dbReference type="Google" id="ProtNLM"/>
    </source>
</evidence>
<name>A0A382MZJ6_9ZZZZ</name>
<keyword evidence="2" id="KW-1003">Cell membrane</keyword>
<dbReference type="Pfam" id="PF02472">
    <property type="entry name" value="ExbD"/>
    <property type="match status" value="1"/>
</dbReference>
<dbReference type="GO" id="GO:0022857">
    <property type="term" value="F:transmembrane transporter activity"/>
    <property type="evidence" value="ECO:0007669"/>
    <property type="project" value="InterPro"/>
</dbReference>
<gene>
    <name evidence="7" type="ORF">METZ01_LOCUS306369</name>
</gene>
<dbReference type="InterPro" id="IPR003400">
    <property type="entry name" value="ExbD"/>
</dbReference>
<dbReference type="GO" id="GO:0005886">
    <property type="term" value="C:plasma membrane"/>
    <property type="evidence" value="ECO:0007669"/>
    <property type="project" value="UniProtKB-SubCell"/>
</dbReference>
<reference evidence="7" key="1">
    <citation type="submission" date="2018-05" db="EMBL/GenBank/DDBJ databases">
        <authorList>
            <person name="Lanie J.A."/>
            <person name="Ng W.-L."/>
            <person name="Kazmierczak K.M."/>
            <person name="Andrzejewski T.M."/>
            <person name="Davidsen T.M."/>
            <person name="Wayne K.J."/>
            <person name="Tettelin H."/>
            <person name="Glass J.I."/>
            <person name="Rusch D."/>
            <person name="Podicherti R."/>
            <person name="Tsui H.-C.T."/>
            <person name="Winkler M.E."/>
        </authorList>
    </citation>
    <scope>NUCLEOTIDE SEQUENCE</scope>
</reference>
<dbReference type="AlphaFoldDB" id="A0A382MZJ6"/>
<evidence type="ECO:0000256" key="5">
    <source>
        <dbReference type="ARBA" id="ARBA00023136"/>
    </source>
</evidence>
<feature type="transmembrane region" description="Helical" evidence="6">
    <location>
        <begin position="21"/>
        <end position="38"/>
    </location>
</feature>
<proteinExistence type="predicted"/>
<organism evidence="7">
    <name type="scientific">marine metagenome</name>
    <dbReference type="NCBI Taxonomy" id="408172"/>
    <lineage>
        <taxon>unclassified sequences</taxon>
        <taxon>metagenomes</taxon>
        <taxon>ecological metagenomes</taxon>
    </lineage>
</organism>
<sequence>VKFIRKAKVGSAIPTASMADISFLLLVFFMVSTVFVRYRGVPVELPEAEKIEKLESRRNVLQVWVSSEGVVSIEDRNIALAEVGKVVHRHMTVNPRLIISLRGDKNSEFGVISDVMEELRKVEALRVNFSTKRELDQ</sequence>
<keyword evidence="5 6" id="KW-0472">Membrane</keyword>
<feature type="non-terminal residue" evidence="7">
    <location>
        <position position="1"/>
    </location>
</feature>
<dbReference type="PANTHER" id="PTHR30558:SF3">
    <property type="entry name" value="BIOPOLYMER TRANSPORT PROTEIN EXBD-RELATED"/>
    <property type="match status" value="1"/>
</dbReference>
<evidence type="ECO:0000256" key="3">
    <source>
        <dbReference type="ARBA" id="ARBA00022692"/>
    </source>
</evidence>
<evidence type="ECO:0000313" key="7">
    <source>
        <dbReference type="EMBL" id="SVC53515.1"/>
    </source>
</evidence>
<evidence type="ECO:0000256" key="4">
    <source>
        <dbReference type="ARBA" id="ARBA00022989"/>
    </source>
</evidence>
<evidence type="ECO:0000256" key="6">
    <source>
        <dbReference type="SAM" id="Phobius"/>
    </source>
</evidence>
<dbReference type="Gene3D" id="3.30.420.270">
    <property type="match status" value="1"/>
</dbReference>
<keyword evidence="3 6" id="KW-0812">Transmembrane</keyword>
<evidence type="ECO:0000256" key="2">
    <source>
        <dbReference type="ARBA" id="ARBA00022475"/>
    </source>
</evidence>
<dbReference type="PANTHER" id="PTHR30558">
    <property type="entry name" value="EXBD MEMBRANE COMPONENT OF PMF-DRIVEN MACROMOLECULE IMPORT SYSTEM"/>
    <property type="match status" value="1"/>
</dbReference>
<accession>A0A382MZJ6</accession>
<keyword evidence="4 6" id="KW-1133">Transmembrane helix</keyword>
<evidence type="ECO:0000256" key="1">
    <source>
        <dbReference type="ARBA" id="ARBA00004162"/>
    </source>
</evidence>
<comment type="subcellular location">
    <subcellularLocation>
        <location evidence="1">Cell membrane</location>
        <topology evidence="1">Single-pass membrane protein</topology>
    </subcellularLocation>
</comment>